<dbReference type="PANTHER" id="PTHR30204">
    <property type="entry name" value="REDOX-CYCLING DRUG-SENSING TRANSCRIPTIONAL ACTIVATOR SOXR"/>
    <property type="match status" value="1"/>
</dbReference>
<dbReference type="Proteomes" id="UP001208567">
    <property type="component" value="Unassembled WGS sequence"/>
</dbReference>
<dbReference type="Gene3D" id="1.10.1660.10">
    <property type="match status" value="1"/>
</dbReference>
<evidence type="ECO:0000313" key="4">
    <source>
        <dbReference type="EMBL" id="GLC32552.1"/>
    </source>
</evidence>
<evidence type="ECO:0000256" key="2">
    <source>
        <dbReference type="SAM" id="Coils"/>
    </source>
</evidence>
<dbReference type="Pfam" id="PF13411">
    <property type="entry name" value="MerR_1"/>
    <property type="match status" value="1"/>
</dbReference>
<sequence length="272" mass="31961">MKNKDLLTVGELAKLMNVSVRTLQYYDKEGLLTPSFKSEGGRRLYTKKDMVKLHQILSFKYLGFSLEDIKHKLISLDNPDDVVKTLNSQEQALKSQIEKLKEAVAAVQSLRDEVSLIHEVDFNKYADIVTLIRQKNEGYWVVKFFDDTLMTHIKQRFSEQPNLGVALFEKWKSMSDDIVMFNEQKITPESNKGQELAKQWWSFIMDFTGGDMSILPELMKFNKTQQEWSEEMQKKQQIVDEFIGKALNIYWKTNNIQNPFREEKYNDISYKD</sequence>
<dbReference type="InterPro" id="IPR000551">
    <property type="entry name" value="MerR-type_HTH_dom"/>
</dbReference>
<dbReference type="RefSeq" id="WP_264851861.1">
    <property type="nucleotide sequence ID" value="NZ_BRXR01000001.1"/>
</dbReference>
<feature type="coiled-coil region" evidence="2">
    <location>
        <begin position="83"/>
        <end position="113"/>
    </location>
</feature>
<protein>
    <recommendedName>
        <fullName evidence="3">HTH merR-type domain-containing protein</fullName>
    </recommendedName>
</protein>
<dbReference type="InterPro" id="IPR009061">
    <property type="entry name" value="DNA-bd_dom_put_sf"/>
</dbReference>
<evidence type="ECO:0000259" key="3">
    <source>
        <dbReference type="PROSITE" id="PS50937"/>
    </source>
</evidence>
<dbReference type="InterPro" id="IPR047057">
    <property type="entry name" value="MerR_fam"/>
</dbReference>
<keyword evidence="1" id="KW-0238">DNA-binding</keyword>
<dbReference type="Pfam" id="PF07739">
    <property type="entry name" value="TipAS"/>
    <property type="match status" value="1"/>
</dbReference>
<feature type="domain" description="HTH merR-type" evidence="3">
    <location>
        <begin position="6"/>
        <end position="75"/>
    </location>
</feature>
<reference evidence="4 5" key="1">
    <citation type="journal article" date="2024" name="Int. J. Syst. Evol. Microbiol.">
        <title>Clostridium omnivorum sp. nov., isolated from anoxic soil under the treatment of reductive soil disinfestation.</title>
        <authorList>
            <person name="Ueki A."/>
            <person name="Tonouchi A."/>
            <person name="Kaku N."/>
            <person name="Honma S."/>
            <person name="Ueki K."/>
        </authorList>
    </citation>
    <scope>NUCLEOTIDE SEQUENCE [LARGE SCALE GENOMIC DNA]</scope>
    <source>
        <strain evidence="4 5">E14</strain>
    </source>
</reference>
<comment type="caution">
    <text evidence="4">The sequence shown here is derived from an EMBL/GenBank/DDBJ whole genome shotgun (WGS) entry which is preliminary data.</text>
</comment>
<proteinExistence type="predicted"/>
<dbReference type="InterPro" id="IPR012925">
    <property type="entry name" value="TipAS_dom"/>
</dbReference>
<accession>A0ABQ5NBI1</accession>
<keyword evidence="2" id="KW-0175">Coiled coil</keyword>
<evidence type="ECO:0000313" key="5">
    <source>
        <dbReference type="Proteomes" id="UP001208567"/>
    </source>
</evidence>
<dbReference type="SMART" id="SM00422">
    <property type="entry name" value="HTH_MERR"/>
    <property type="match status" value="1"/>
</dbReference>
<organism evidence="4 5">
    <name type="scientific">Clostridium omnivorum</name>
    <dbReference type="NCBI Taxonomy" id="1604902"/>
    <lineage>
        <taxon>Bacteria</taxon>
        <taxon>Bacillati</taxon>
        <taxon>Bacillota</taxon>
        <taxon>Clostridia</taxon>
        <taxon>Eubacteriales</taxon>
        <taxon>Clostridiaceae</taxon>
        <taxon>Clostridium</taxon>
    </lineage>
</organism>
<dbReference type="PRINTS" id="PR00040">
    <property type="entry name" value="HTHMERR"/>
</dbReference>
<evidence type="ECO:0000256" key="1">
    <source>
        <dbReference type="ARBA" id="ARBA00023125"/>
    </source>
</evidence>
<dbReference type="SUPFAM" id="SSF46955">
    <property type="entry name" value="Putative DNA-binding domain"/>
    <property type="match status" value="1"/>
</dbReference>
<keyword evidence="5" id="KW-1185">Reference proteome</keyword>
<dbReference type="PANTHER" id="PTHR30204:SF96">
    <property type="entry name" value="CHROMOSOME-ANCHORING PROTEIN RACA"/>
    <property type="match status" value="1"/>
</dbReference>
<dbReference type="PROSITE" id="PS50937">
    <property type="entry name" value="HTH_MERR_2"/>
    <property type="match status" value="1"/>
</dbReference>
<gene>
    <name evidence="4" type="ORF">bsdE14_39620</name>
</gene>
<dbReference type="CDD" id="cd01106">
    <property type="entry name" value="HTH_TipAL-Mta"/>
    <property type="match status" value="1"/>
</dbReference>
<name>A0ABQ5NBI1_9CLOT</name>
<dbReference type="EMBL" id="BRXR01000001">
    <property type="protein sequence ID" value="GLC32552.1"/>
    <property type="molecule type" value="Genomic_DNA"/>
</dbReference>